<protein>
    <submittedName>
        <fullName evidence="2">Putative F-box/LRR-repeat protein 23</fullName>
    </submittedName>
</protein>
<dbReference type="eggNOG" id="KOG1947">
    <property type="taxonomic scope" value="Eukaryota"/>
</dbReference>
<dbReference type="InterPro" id="IPR036047">
    <property type="entry name" value="F-box-like_dom_sf"/>
</dbReference>
<dbReference type="SUPFAM" id="SSF52047">
    <property type="entry name" value="RNI-like"/>
    <property type="match status" value="1"/>
</dbReference>
<dbReference type="InterPro" id="IPR032675">
    <property type="entry name" value="LRR_dom_sf"/>
</dbReference>
<dbReference type="Gene3D" id="1.20.1280.50">
    <property type="match status" value="1"/>
</dbReference>
<dbReference type="Gene3D" id="3.80.10.10">
    <property type="entry name" value="Ribonuclease Inhibitor"/>
    <property type="match status" value="1"/>
</dbReference>
<dbReference type="PANTHER" id="PTHR38926">
    <property type="entry name" value="F-BOX DOMAIN CONTAINING PROTEIN, EXPRESSED"/>
    <property type="match status" value="1"/>
</dbReference>
<dbReference type="EMBL" id="KD124227">
    <property type="protein sequence ID" value="EMS59133.1"/>
    <property type="molecule type" value="Genomic_DNA"/>
</dbReference>
<feature type="domain" description="F-box" evidence="1">
    <location>
        <begin position="139"/>
        <end position="184"/>
    </location>
</feature>
<dbReference type="SUPFAM" id="SSF81383">
    <property type="entry name" value="F-box domain"/>
    <property type="match status" value="1"/>
</dbReference>
<sequence>MKIGRSLGHHNWRSAIGSSDRGTRVLTMRKAIPPNGEIDEEAVQELVPFHPPAALRSPFGLNGLCPLVSAGSAADASVLCRARSDRCKRAKREAVAGDDLLPEMAKQGFQAYPHKNRVDLPGTMEAGPNPLPVSDFRDWSELPLDALSAIFMKLGTIEILMGAGLVCRSWLVAAKSPELWRFVDMTRHKLVFSKGGNIMCQMAKVAIDRSDGRMESFWAQKFVSSELLNYIASRRVSYSLLVILIKDQGYKMQLIEEHWLIGAYYFWDDEDVVIKLAAKCPMLEEIEYSGQKLTWDFFKGIGAACPALKRLRVCLPWYDSDSIEREIRMEQRQNDEEEEEEEEPYEAWETRHNEEAFAIAESLHELRLLQMAGYGLTKKGVYAILEGCPHLEFLDLRECGHLLVDAELKARCANIKHVRLPGAWPHAHCPELDTIEEDEGEVIEMPNLYEIEAQALHNEAAMDNDDYGENYWDDYSLPSSPDSPVPTYSMDDPRYYWEL</sequence>
<evidence type="ECO:0000313" key="2">
    <source>
        <dbReference type="EMBL" id="EMS59133.1"/>
    </source>
</evidence>
<dbReference type="AlphaFoldDB" id="M7Z7H6"/>
<dbReference type="InterPro" id="IPR001810">
    <property type="entry name" value="F-box_dom"/>
</dbReference>
<dbReference type="FunFam" id="1.20.1280.50:FF:000037">
    <property type="entry name" value="F-box protein SKIP19"/>
    <property type="match status" value="1"/>
</dbReference>
<name>M7Z7H6_TRIUA</name>
<dbReference type="OMA" id="TNRDWSE"/>
<dbReference type="PANTHER" id="PTHR38926:SF77">
    <property type="entry name" value="OS08G0195000 PROTEIN"/>
    <property type="match status" value="1"/>
</dbReference>
<dbReference type="STRING" id="4572.M7Z7H6"/>
<proteinExistence type="predicted"/>
<dbReference type="Pfam" id="PF12937">
    <property type="entry name" value="F-box-like"/>
    <property type="match status" value="1"/>
</dbReference>
<reference evidence="2" key="1">
    <citation type="journal article" date="2013" name="Nature">
        <title>Draft genome of the wheat A-genome progenitor Triticum urartu.</title>
        <authorList>
            <person name="Ling H.Q."/>
            <person name="Zhao S."/>
            <person name="Liu D."/>
            <person name="Wang J."/>
            <person name="Sun H."/>
            <person name="Zhang C."/>
            <person name="Fan H."/>
            <person name="Li D."/>
            <person name="Dong L."/>
            <person name="Tao Y."/>
            <person name="Gao C."/>
            <person name="Wu H."/>
            <person name="Li Y."/>
            <person name="Cui Y."/>
            <person name="Guo X."/>
            <person name="Zheng S."/>
            <person name="Wang B."/>
            <person name="Yu K."/>
            <person name="Liang Q."/>
            <person name="Yang W."/>
            <person name="Lou X."/>
            <person name="Chen J."/>
            <person name="Feng M."/>
            <person name="Jian J."/>
            <person name="Zhang X."/>
            <person name="Luo G."/>
            <person name="Jiang Y."/>
            <person name="Liu J."/>
            <person name="Wang Z."/>
            <person name="Sha Y."/>
            <person name="Zhang B."/>
            <person name="Wu H."/>
            <person name="Tang D."/>
            <person name="Shen Q."/>
            <person name="Xue P."/>
            <person name="Zou S."/>
            <person name="Wang X."/>
            <person name="Liu X."/>
            <person name="Wang F."/>
            <person name="Yang Y."/>
            <person name="An X."/>
            <person name="Dong Z."/>
            <person name="Zhang K."/>
            <person name="Zhang X."/>
            <person name="Luo M.C."/>
            <person name="Dvorak J."/>
            <person name="Tong Y."/>
            <person name="Wang J."/>
            <person name="Yang H."/>
            <person name="Li Z."/>
            <person name="Wang D."/>
            <person name="Zhang A."/>
            <person name="Wang J."/>
        </authorList>
    </citation>
    <scope>NUCLEOTIDE SEQUENCE</scope>
</reference>
<organism evidence="2">
    <name type="scientific">Triticum urartu</name>
    <name type="common">Red wild einkorn</name>
    <name type="synonym">Crithodium urartu</name>
    <dbReference type="NCBI Taxonomy" id="4572"/>
    <lineage>
        <taxon>Eukaryota</taxon>
        <taxon>Viridiplantae</taxon>
        <taxon>Streptophyta</taxon>
        <taxon>Embryophyta</taxon>
        <taxon>Tracheophyta</taxon>
        <taxon>Spermatophyta</taxon>
        <taxon>Magnoliopsida</taxon>
        <taxon>Liliopsida</taxon>
        <taxon>Poales</taxon>
        <taxon>Poaceae</taxon>
        <taxon>BOP clade</taxon>
        <taxon>Pooideae</taxon>
        <taxon>Triticodae</taxon>
        <taxon>Triticeae</taxon>
        <taxon>Triticinae</taxon>
        <taxon>Triticum</taxon>
    </lineage>
</organism>
<gene>
    <name evidence="2" type="ORF">TRIUR3_25135</name>
</gene>
<evidence type="ECO:0000259" key="1">
    <source>
        <dbReference type="Pfam" id="PF12937"/>
    </source>
</evidence>
<accession>M7Z7H6</accession>